<name>A0A502E7S3_9MYCO</name>
<dbReference type="RefSeq" id="WP_140694460.1">
    <property type="nucleotide sequence ID" value="NZ_RCZG01000008.1"/>
</dbReference>
<keyword evidence="2" id="KW-1185">Reference proteome</keyword>
<protein>
    <submittedName>
        <fullName evidence="1">DUF111 family protein</fullName>
    </submittedName>
</protein>
<dbReference type="Proteomes" id="UP000320095">
    <property type="component" value="Unassembled WGS sequence"/>
</dbReference>
<dbReference type="Pfam" id="PF01969">
    <property type="entry name" value="Ni_insertion"/>
    <property type="match status" value="1"/>
</dbReference>
<reference evidence="1 2" key="1">
    <citation type="journal article" date="2019" name="Environ. Microbiol.">
        <title>Species interactions and distinct microbial communities in high Arctic permafrost affected cryosols are associated with the CH4 and CO2 gas fluxes.</title>
        <authorList>
            <person name="Altshuler I."/>
            <person name="Hamel J."/>
            <person name="Turney S."/>
            <person name="Magnuson E."/>
            <person name="Levesque R."/>
            <person name="Greer C."/>
            <person name="Whyte L.G."/>
        </authorList>
    </citation>
    <scope>NUCLEOTIDE SEQUENCE [LARGE SCALE GENOMIC DNA]</scope>
    <source>
        <strain evidence="1 2">S5.20</strain>
    </source>
</reference>
<dbReference type="EMBL" id="RCZG01000008">
    <property type="protein sequence ID" value="TPG32490.1"/>
    <property type="molecule type" value="Genomic_DNA"/>
</dbReference>
<dbReference type="AlphaFoldDB" id="A0A502E7S3"/>
<comment type="caution">
    <text evidence="1">The sequence shown here is derived from an EMBL/GenBank/DDBJ whole genome shotgun (WGS) entry which is preliminary data.</text>
</comment>
<gene>
    <name evidence="1" type="ORF">EAH80_19680</name>
</gene>
<proteinExistence type="predicted"/>
<dbReference type="Gene3D" id="3.10.20.300">
    <property type="entry name" value="mk0293 like domain"/>
    <property type="match status" value="1"/>
</dbReference>
<organism evidence="1 2">
    <name type="scientific">Mycolicibacterium hodleri</name>
    <dbReference type="NCBI Taxonomy" id="49897"/>
    <lineage>
        <taxon>Bacteria</taxon>
        <taxon>Bacillati</taxon>
        <taxon>Actinomycetota</taxon>
        <taxon>Actinomycetes</taxon>
        <taxon>Mycobacteriales</taxon>
        <taxon>Mycobacteriaceae</taxon>
        <taxon>Mycolicibacterium</taxon>
    </lineage>
</organism>
<dbReference type="InterPro" id="IPR002822">
    <property type="entry name" value="Ni_insertion"/>
</dbReference>
<evidence type="ECO:0000313" key="1">
    <source>
        <dbReference type="EMBL" id="TPG32490.1"/>
    </source>
</evidence>
<accession>A0A502E7S3</accession>
<sequence length="107" mass="11469">MCAVVAHEGVPDVRAAIFSPTKMIGIGESTVAKRAIQRRFQHVTIDGEQIAVKLALLPGGRIVNAMPEFDDVARVGQNTNRPTKDVLTQAVDLAEQFITGSSPSRDA</sequence>
<evidence type="ECO:0000313" key="2">
    <source>
        <dbReference type="Proteomes" id="UP000320095"/>
    </source>
</evidence>